<evidence type="ECO:0000313" key="4">
    <source>
        <dbReference type="Proteomes" id="UP000813427"/>
    </source>
</evidence>
<dbReference type="CDD" id="cd00920">
    <property type="entry name" value="Cupredoxin"/>
    <property type="match status" value="1"/>
</dbReference>
<dbReference type="PRINTS" id="PR01217">
    <property type="entry name" value="PRICHEXTENSN"/>
</dbReference>
<proteinExistence type="predicted"/>
<reference evidence="3" key="1">
    <citation type="journal article" date="2021" name="Nat. Commun.">
        <title>Genetic determinants of endophytism in the Arabidopsis root mycobiome.</title>
        <authorList>
            <person name="Mesny F."/>
            <person name="Miyauchi S."/>
            <person name="Thiergart T."/>
            <person name="Pickel B."/>
            <person name="Atanasova L."/>
            <person name="Karlsson M."/>
            <person name="Huettel B."/>
            <person name="Barry K.W."/>
            <person name="Haridas S."/>
            <person name="Chen C."/>
            <person name="Bauer D."/>
            <person name="Andreopoulos W."/>
            <person name="Pangilinan J."/>
            <person name="LaButti K."/>
            <person name="Riley R."/>
            <person name="Lipzen A."/>
            <person name="Clum A."/>
            <person name="Drula E."/>
            <person name="Henrissat B."/>
            <person name="Kohler A."/>
            <person name="Grigoriev I.V."/>
            <person name="Martin F.M."/>
            <person name="Hacquard S."/>
        </authorList>
    </citation>
    <scope>NUCLEOTIDE SEQUENCE</scope>
    <source>
        <strain evidence="3">MPI-SDFR-AT-0068</strain>
    </source>
</reference>
<dbReference type="OrthoDB" id="5421909at2759"/>
<keyword evidence="2" id="KW-0732">Signal</keyword>
<dbReference type="EMBL" id="JAGPXF010000003">
    <property type="protein sequence ID" value="KAH7251562.1"/>
    <property type="molecule type" value="Genomic_DNA"/>
</dbReference>
<dbReference type="InterPro" id="IPR008972">
    <property type="entry name" value="Cupredoxin"/>
</dbReference>
<dbReference type="Gene3D" id="2.60.40.420">
    <property type="entry name" value="Cupredoxins - blue copper proteins"/>
    <property type="match status" value="1"/>
</dbReference>
<feature type="signal peptide" evidence="2">
    <location>
        <begin position="1"/>
        <end position="15"/>
    </location>
</feature>
<dbReference type="AlphaFoldDB" id="A0A8K0S1K7"/>
<feature type="compositionally biased region" description="Pro residues" evidence="1">
    <location>
        <begin position="221"/>
        <end position="302"/>
    </location>
</feature>
<dbReference type="Proteomes" id="UP000813427">
    <property type="component" value="Unassembled WGS sequence"/>
</dbReference>
<dbReference type="PANTHER" id="PTHR34883:SF17">
    <property type="entry name" value="CUPREDOXIN"/>
    <property type="match status" value="1"/>
</dbReference>
<dbReference type="SUPFAM" id="SSF49503">
    <property type="entry name" value="Cupredoxins"/>
    <property type="match status" value="1"/>
</dbReference>
<accession>A0A8K0S1K7</accession>
<keyword evidence="4" id="KW-1185">Reference proteome</keyword>
<protein>
    <recommendedName>
        <fullName evidence="5">Extracellular serine-rich protein</fullName>
    </recommendedName>
</protein>
<feature type="region of interest" description="Disordered" evidence="1">
    <location>
        <begin position="198"/>
        <end position="317"/>
    </location>
</feature>
<feature type="chain" id="PRO_5035425990" description="Extracellular serine-rich protein" evidence="2">
    <location>
        <begin position="16"/>
        <end position="317"/>
    </location>
</feature>
<evidence type="ECO:0008006" key="5">
    <source>
        <dbReference type="Google" id="ProtNLM"/>
    </source>
</evidence>
<organism evidence="3 4">
    <name type="scientific">Fusarium tricinctum</name>
    <dbReference type="NCBI Taxonomy" id="61284"/>
    <lineage>
        <taxon>Eukaryota</taxon>
        <taxon>Fungi</taxon>
        <taxon>Dikarya</taxon>
        <taxon>Ascomycota</taxon>
        <taxon>Pezizomycotina</taxon>
        <taxon>Sordariomycetes</taxon>
        <taxon>Hypocreomycetidae</taxon>
        <taxon>Hypocreales</taxon>
        <taxon>Nectriaceae</taxon>
        <taxon>Fusarium</taxon>
        <taxon>Fusarium tricinctum species complex</taxon>
    </lineage>
</organism>
<sequence>MFTLKACLWAAVATAMPLIELSTREVAKMDELEKNKPVAIRQNPPLMGRANRIIPVVVGGPQDTFVPNMIRAAAGDVIQFQFSSGNHTVTQSAEDSPCQPLQATQSGVIHSGHIPFEAGQQTVGTFNVPLTNTEPIYLYCATGPHCQIGQVMAINPPSEENLVQFNKKAAGALANVDAGDPTGGTVGEIPLADAAFTPAAEEEAPPPPPPADTPAAGAPPAASPPPAVVPPAPPVESPPPAPPAETPAALPLPPSGVAPPPSAGTPPPPPSAATPSVPPSGTPSPAPPAPPAGSAPPMPPAEMPASVPEAASLEDEY</sequence>
<gene>
    <name evidence="3" type="ORF">BKA59DRAFT_416426</name>
</gene>
<evidence type="ECO:0000256" key="1">
    <source>
        <dbReference type="SAM" id="MobiDB-lite"/>
    </source>
</evidence>
<dbReference type="PANTHER" id="PTHR34883">
    <property type="entry name" value="SERINE-RICH PROTEIN, PUTATIVE-RELATED-RELATED"/>
    <property type="match status" value="1"/>
</dbReference>
<evidence type="ECO:0000256" key="2">
    <source>
        <dbReference type="SAM" id="SignalP"/>
    </source>
</evidence>
<comment type="caution">
    <text evidence="3">The sequence shown here is derived from an EMBL/GenBank/DDBJ whole genome shotgun (WGS) entry which is preliminary data.</text>
</comment>
<evidence type="ECO:0000313" key="3">
    <source>
        <dbReference type="EMBL" id="KAH7251562.1"/>
    </source>
</evidence>
<dbReference type="InterPro" id="IPR052953">
    <property type="entry name" value="Ser-rich/MCO-related"/>
</dbReference>
<name>A0A8K0S1K7_9HYPO</name>